<organism evidence="1">
    <name type="scientific">Tetraodon nigroviridis</name>
    <name type="common">Spotted green pufferfish</name>
    <name type="synonym">Chelonodon nigroviridis</name>
    <dbReference type="NCBI Taxonomy" id="99883"/>
    <lineage>
        <taxon>Eukaryota</taxon>
        <taxon>Metazoa</taxon>
        <taxon>Chordata</taxon>
        <taxon>Craniata</taxon>
        <taxon>Vertebrata</taxon>
        <taxon>Euteleostomi</taxon>
        <taxon>Actinopterygii</taxon>
        <taxon>Neopterygii</taxon>
        <taxon>Teleostei</taxon>
        <taxon>Neoteleostei</taxon>
        <taxon>Acanthomorphata</taxon>
        <taxon>Eupercaria</taxon>
        <taxon>Tetraodontiformes</taxon>
        <taxon>Tetradontoidea</taxon>
        <taxon>Tetraodontidae</taxon>
        <taxon>Tetraodon</taxon>
    </lineage>
</organism>
<evidence type="ECO:0000313" key="1">
    <source>
        <dbReference type="EMBL" id="CAF95702.1"/>
    </source>
</evidence>
<dbReference type="AlphaFoldDB" id="Q4SUI0"/>
<name>Q4SUI0_TETNG</name>
<accession>Q4SUI0</accession>
<sequence>KLSKRGECTWHHQNMVMPIKVIAQFHKINTAPCFHNCLFQSI</sequence>
<protein>
    <submittedName>
        <fullName evidence="1">Chromosome 9 SCAF13911, whole genome shotgun sequence</fullName>
    </submittedName>
</protein>
<dbReference type="EMBL" id="CAAE01013911">
    <property type="protein sequence ID" value="CAF95702.1"/>
    <property type="molecule type" value="Genomic_DNA"/>
</dbReference>
<gene>
    <name evidence="1" type="ORF">GSTENG00012452001</name>
</gene>
<feature type="non-terminal residue" evidence="1">
    <location>
        <position position="1"/>
    </location>
</feature>
<dbReference type="KEGG" id="tng:GSTEN00012452G001"/>
<reference evidence="1" key="2">
    <citation type="submission" date="2004-02" db="EMBL/GenBank/DDBJ databases">
        <authorList>
            <consortium name="Genoscope"/>
            <consortium name="Whitehead Institute Centre for Genome Research"/>
        </authorList>
    </citation>
    <scope>NUCLEOTIDE SEQUENCE</scope>
</reference>
<reference evidence="1" key="1">
    <citation type="journal article" date="2004" name="Nature">
        <title>Genome duplication in the teleost fish Tetraodon nigroviridis reveals the early vertebrate proto-karyotype.</title>
        <authorList>
            <person name="Jaillon O."/>
            <person name="Aury J.-M."/>
            <person name="Brunet F."/>
            <person name="Petit J.-L."/>
            <person name="Stange-Thomann N."/>
            <person name="Mauceli E."/>
            <person name="Bouneau L."/>
            <person name="Fischer C."/>
            <person name="Ozouf-Costaz C."/>
            <person name="Bernot A."/>
            <person name="Nicaud S."/>
            <person name="Jaffe D."/>
            <person name="Fisher S."/>
            <person name="Lutfalla G."/>
            <person name="Dossat C."/>
            <person name="Segurens B."/>
            <person name="Dasilva C."/>
            <person name="Salanoubat M."/>
            <person name="Levy M."/>
            <person name="Boudet N."/>
            <person name="Castellano S."/>
            <person name="Anthouard V."/>
            <person name="Jubin C."/>
            <person name="Castelli V."/>
            <person name="Katinka M."/>
            <person name="Vacherie B."/>
            <person name="Biemont C."/>
            <person name="Skalli Z."/>
            <person name="Cattolico L."/>
            <person name="Poulain J."/>
            <person name="De Berardinis V."/>
            <person name="Cruaud C."/>
            <person name="Duprat S."/>
            <person name="Brottier P."/>
            <person name="Coutanceau J.-P."/>
            <person name="Gouzy J."/>
            <person name="Parra G."/>
            <person name="Lardier G."/>
            <person name="Chapple C."/>
            <person name="McKernan K.J."/>
            <person name="McEwan P."/>
            <person name="Bosak S."/>
            <person name="Kellis M."/>
            <person name="Volff J.-N."/>
            <person name="Guigo R."/>
            <person name="Zody M.C."/>
            <person name="Mesirov J."/>
            <person name="Lindblad-Toh K."/>
            <person name="Birren B."/>
            <person name="Nusbaum C."/>
            <person name="Kahn D."/>
            <person name="Robinson-Rechavi M."/>
            <person name="Laudet V."/>
            <person name="Schachter V."/>
            <person name="Quetier F."/>
            <person name="Saurin W."/>
            <person name="Scarpelli C."/>
            <person name="Wincker P."/>
            <person name="Lander E.S."/>
            <person name="Weissenbach J."/>
            <person name="Roest Crollius H."/>
        </authorList>
    </citation>
    <scope>NUCLEOTIDE SEQUENCE [LARGE SCALE GENOMIC DNA]</scope>
</reference>
<proteinExistence type="predicted"/>